<dbReference type="EMBL" id="CAFAAX010000103">
    <property type="protein sequence ID" value="CAB4818822.1"/>
    <property type="molecule type" value="Genomic_DNA"/>
</dbReference>
<dbReference type="AlphaFoldDB" id="A0A6J6ZAW5"/>
<gene>
    <name evidence="1" type="ORF">UFOPK3119_00789</name>
</gene>
<proteinExistence type="predicted"/>
<accession>A0A6J6ZAW5</accession>
<protein>
    <submittedName>
        <fullName evidence="1">Unannotated protein</fullName>
    </submittedName>
</protein>
<name>A0A6J6ZAW5_9ZZZZ</name>
<reference evidence="1" key="1">
    <citation type="submission" date="2020-05" db="EMBL/GenBank/DDBJ databases">
        <authorList>
            <person name="Chiriac C."/>
            <person name="Salcher M."/>
            <person name="Ghai R."/>
            <person name="Kavagutti S V."/>
        </authorList>
    </citation>
    <scope>NUCLEOTIDE SEQUENCE</scope>
</reference>
<sequence>MTLIPDLAGLTDPYKVTIGSGPPGVCFKVIVNFEVAALVATV</sequence>
<evidence type="ECO:0000313" key="1">
    <source>
        <dbReference type="EMBL" id="CAB4818822.1"/>
    </source>
</evidence>
<organism evidence="1">
    <name type="scientific">freshwater metagenome</name>
    <dbReference type="NCBI Taxonomy" id="449393"/>
    <lineage>
        <taxon>unclassified sequences</taxon>
        <taxon>metagenomes</taxon>
        <taxon>ecological metagenomes</taxon>
    </lineage>
</organism>